<protein>
    <submittedName>
        <fullName evidence="1">Uncharacterized protein</fullName>
    </submittedName>
</protein>
<evidence type="ECO:0000313" key="1">
    <source>
        <dbReference type="EMBL" id="GES89988.1"/>
    </source>
</evidence>
<comment type="caution">
    <text evidence="1">The sequence shown here is derived from an EMBL/GenBank/DDBJ whole genome shotgun (WGS) entry which is preliminary data.</text>
</comment>
<organism evidence="1 2">
    <name type="scientific">Rhizophagus clarus</name>
    <dbReference type="NCBI Taxonomy" id="94130"/>
    <lineage>
        <taxon>Eukaryota</taxon>
        <taxon>Fungi</taxon>
        <taxon>Fungi incertae sedis</taxon>
        <taxon>Mucoromycota</taxon>
        <taxon>Glomeromycotina</taxon>
        <taxon>Glomeromycetes</taxon>
        <taxon>Glomerales</taxon>
        <taxon>Glomeraceae</taxon>
        <taxon>Rhizophagus</taxon>
    </lineage>
</organism>
<accession>A0A8H3QRZ2</accession>
<gene>
    <name evidence="1" type="ORF">RCL2_001685000</name>
</gene>
<proteinExistence type="predicted"/>
<dbReference type="AlphaFoldDB" id="A0A8H3QRZ2"/>
<dbReference type="Proteomes" id="UP000615446">
    <property type="component" value="Unassembled WGS sequence"/>
</dbReference>
<dbReference type="OrthoDB" id="10643303at2759"/>
<sequence>MRFRNRVITTLPFGWVSHWSPSADELEFLRNAYYHAQNQDGFFIIKQPYSGRLLSYMTSVVGEKFQPPLKYECTSDFDEFIKCNIERTKPSALRDSFSRKNKQSAIIINPNVGSGLKQMGFGLLCEWFFTLEDELLREGMNMQVHFNSN</sequence>
<dbReference type="EMBL" id="BLAL01000193">
    <property type="protein sequence ID" value="GES89988.1"/>
    <property type="molecule type" value="Genomic_DNA"/>
</dbReference>
<name>A0A8H3QRZ2_9GLOM</name>
<evidence type="ECO:0000313" key="2">
    <source>
        <dbReference type="Proteomes" id="UP000615446"/>
    </source>
</evidence>
<reference evidence="1" key="1">
    <citation type="submission" date="2019-10" db="EMBL/GenBank/DDBJ databases">
        <title>Conservation and host-specific expression of non-tandemly repeated heterogenous ribosome RNA gene in arbuscular mycorrhizal fungi.</title>
        <authorList>
            <person name="Maeda T."/>
            <person name="Kobayashi Y."/>
            <person name="Nakagawa T."/>
            <person name="Ezawa T."/>
            <person name="Yamaguchi K."/>
            <person name="Bino T."/>
            <person name="Nishimoto Y."/>
            <person name="Shigenobu S."/>
            <person name="Kawaguchi M."/>
        </authorList>
    </citation>
    <scope>NUCLEOTIDE SEQUENCE</scope>
    <source>
        <strain evidence="1">HR1</strain>
    </source>
</reference>